<keyword evidence="4" id="KW-0547">Nucleotide-binding</keyword>
<keyword evidence="3 10" id="KW-0436">Ligase</keyword>
<evidence type="ECO:0000256" key="1">
    <source>
        <dbReference type="ARBA" id="ARBA00006432"/>
    </source>
</evidence>
<dbReference type="Gene3D" id="3.30.300.30">
    <property type="match status" value="1"/>
</dbReference>
<feature type="domain" description="AMP-dependent synthetase/ligase" evidence="7">
    <location>
        <begin position="61"/>
        <end position="445"/>
    </location>
</feature>
<dbReference type="Gene3D" id="3.40.50.12780">
    <property type="entry name" value="N-terminal domain of ligase-like"/>
    <property type="match status" value="1"/>
</dbReference>
<accession>A0A248LLB5</accession>
<evidence type="ECO:0000313" key="10">
    <source>
        <dbReference type="EMBL" id="ASJ24953.1"/>
    </source>
</evidence>
<dbReference type="PANTHER" id="PTHR43347">
    <property type="entry name" value="ACYL-COA SYNTHETASE"/>
    <property type="match status" value="1"/>
</dbReference>
<dbReference type="NCBIfam" id="TIGR02316">
    <property type="entry name" value="propion_prpE"/>
    <property type="match status" value="1"/>
</dbReference>
<evidence type="ECO:0000256" key="6">
    <source>
        <dbReference type="ARBA" id="ARBA00078862"/>
    </source>
</evidence>
<dbReference type="RefSeq" id="WP_088861021.1">
    <property type="nucleotide sequence ID" value="NZ_CP022115.1"/>
</dbReference>
<name>A0A248LLB5_9NEIS</name>
<feature type="domain" description="AMP-binding enzyme C-terminal" evidence="8">
    <location>
        <begin position="513"/>
        <end position="596"/>
    </location>
</feature>
<evidence type="ECO:0000259" key="9">
    <source>
        <dbReference type="Pfam" id="PF16177"/>
    </source>
</evidence>
<dbReference type="Proteomes" id="UP000197424">
    <property type="component" value="Chromosome"/>
</dbReference>
<dbReference type="InterPro" id="IPR012694">
    <property type="entry name" value="Propion_PrpE"/>
</dbReference>
<dbReference type="GO" id="GO:0050218">
    <property type="term" value="F:propionate-CoA ligase activity"/>
    <property type="evidence" value="ECO:0007669"/>
    <property type="project" value="InterPro"/>
</dbReference>
<dbReference type="InterPro" id="IPR032387">
    <property type="entry name" value="ACAS_N"/>
</dbReference>
<proteinExistence type="inferred from homology"/>
<comment type="similarity">
    <text evidence="1">Belongs to the ATP-dependent AMP-binding enzyme family.</text>
</comment>
<dbReference type="InterPro" id="IPR042099">
    <property type="entry name" value="ANL_N_sf"/>
</dbReference>
<dbReference type="FunFam" id="3.40.50.12780:FF:000001">
    <property type="entry name" value="Acetyl-coenzyme A synthetase"/>
    <property type="match status" value="1"/>
</dbReference>
<evidence type="ECO:0000313" key="11">
    <source>
        <dbReference type="Proteomes" id="UP000197424"/>
    </source>
</evidence>
<dbReference type="NCBIfam" id="NF007815">
    <property type="entry name" value="PRK10524.1"/>
    <property type="match status" value="1"/>
</dbReference>
<sequence length="636" mass="70259">MATTLKDFHRQSIEQPEAFWGREARRIDWQQPWQQVLNADNLPFRDWFAGGTTNLCHNAVDRHLSDRPDQAALIHVSTETGAEQVFSYRELHAEVNRCAAMLQALGVGKGDRVLIYMPMVPEAIFAMLATVRLGAIHSVVFGGFASVSLATRIDDARPRVIVTADAGMRGGKVIPYKPLVDAAIGLAEHKPDRVLLLNRGLDDNMPVTQMRDIDYAALRARHLDACVPCEWVESNHPSYILYTSGTTGKPKGVQRDTGGYTVALAASMEYIYGGKPGETFFSTSDIGWVVGHSYIVYGPLVHGMATIVYEGLPTRPDPGIWWSIVEKYRVTIMFSAPTALRVLKKQDPSWLKRYDLSSLRSLFVAGEPLDEPTASWISEELGVPVIDNYWQTETGWPMLSAMHGVERTPLKNGSPSFPVYGFNIQLLDEISGQPVPPGEKGVLAVVPPLPPGCLSTIWNQDERFVSTYFKGFRDRLVYSSFDWGIQDQDGYYFILGRTDDVINVAGHRLGTREIEEAASGHSAIAEVAVVGVHDNLKGQVPMAFAVLKNPDQLQTDADRERLAREVIQQVGHELGAIAHPSQVHFVNQLPKTRSGKVLRRSIQAIAEGRDPGDLTTLDDPSGIEQIRQVLGQTASA</sequence>
<dbReference type="Pfam" id="PF13193">
    <property type="entry name" value="AMP-binding_C"/>
    <property type="match status" value="1"/>
</dbReference>
<protein>
    <recommendedName>
        <fullName evidence="2">Propionate--CoA ligase</fullName>
    </recommendedName>
    <alternativeName>
        <fullName evidence="6">Propionyl-CoA synthetase</fullName>
    </alternativeName>
</protein>
<dbReference type="InterPro" id="IPR025110">
    <property type="entry name" value="AMP-bd_C"/>
</dbReference>
<dbReference type="AlphaFoldDB" id="A0A248LLB5"/>
<dbReference type="EMBL" id="CP022115">
    <property type="protein sequence ID" value="ASJ24953.1"/>
    <property type="molecule type" value="Genomic_DNA"/>
</dbReference>
<keyword evidence="5" id="KW-0067">ATP-binding</keyword>
<dbReference type="PANTHER" id="PTHR43347:SF3">
    <property type="entry name" value="ACYL-COA SYNTHETASE SHORT-CHAIN FAMILY MEMBER 3, MITOCHONDRIAL"/>
    <property type="match status" value="1"/>
</dbReference>
<dbReference type="InterPro" id="IPR020845">
    <property type="entry name" value="AMP-binding_CS"/>
</dbReference>
<evidence type="ECO:0000256" key="5">
    <source>
        <dbReference type="ARBA" id="ARBA00022840"/>
    </source>
</evidence>
<dbReference type="GO" id="GO:0005524">
    <property type="term" value="F:ATP binding"/>
    <property type="evidence" value="ECO:0007669"/>
    <property type="project" value="UniProtKB-KW"/>
</dbReference>
<organism evidence="10 11">
    <name type="scientific">Laribacter hongkongensis</name>
    <dbReference type="NCBI Taxonomy" id="168471"/>
    <lineage>
        <taxon>Bacteria</taxon>
        <taxon>Pseudomonadati</taxon>
        <taxon>Pseudomonadota</taxon>
        <taxon>Betaproteobacteria</taxon>
        <taxon>Neisseriales</taxon>
        <taxon>Aquaspirillaceae</taxon>
        <taxon>Laribacter</taxon>
    </lineage>
</organism>
<evidence type="ECO:0000256" key="4">
    <source>
        <dbReference type="ARBA" id="ARBA00022741"/>
    </source>
</evidence>
<dbReference type="NCBIfam" id="NF001208">
    <property type="entry name" value="PRK00174.1"/>
    <property type="match status" value="1"/>
</dbReference>
<dbReference type="OrthoDB" id="9766486at2"/>
<feature type="domain" description="Acetyl-coenzyme A synthetase N-terminal" evidence="9">
    <location>
        <begin position="6"/>
        <end position="59"/>
    </location>
</feature>
<dbReference type="GO" id="GO:0019629">
    <property type="term" value="P:propionate catabolic process, 2-methylcitrate cycle"/>
    <property type="evidence" value="ECO:0007669"/>
    <property type="project" value="InterPro"/>
</dbReference>
<evidence type="ECO:0000256" key="2">
    <source>
        <dbReference type="ARBA" id="ARBA00013625"/>
    </source>
</evidence>
<dbReference type="Pfam" id="PF00501">
    <property type="entry name" value="AMP-binding"/>
    <property type="match status" value="1"/>
</dbReference>
<dbReference type="PROSITE" id="PS00455">
    <property type="entry name" value="AMP_BINDING"/>
    <property type="match status" value="1"/>
</dbReference>
<evidence type="ECO:0000259" key="8">
    <source>
        <dbReference type="Pfam" id="PF13193"/>
    </source>
</evidence>
<dbReference type="InterPro" id="IPR045851">
    <property type="entry name" value="AMP-bd_C_sf"/>
</dbReference>
<gene>
    <name evidence="10" type="ORF">LHGZ1_2122</name>
</gene>
<evidence type="ECO:0000259" key="7">
    <source>
        <dbReference type="Pfam" id="PF00501"/>
    </source>
</evidence>
<dbReference type="InterPro" id="IPR000873">
    <property type="entry name" value="AMP-dep_synth/lig_dom"/>
</dbReference>
<dbReference type="Pfam" id="PF16177">
    <property type="entry name" value="ACAS_N"/>
    <property type="match status" value="1"/>
</dbReference>
<dbReference type="SUPFAM" id="SSF56801">
    <property type="entry name" value="Acetyl-CoA synthetase-like"/>
    <property type="match status" value="1"/>
</dbReference>
<evidence type="ECO:0000256" key="3">
    <source>
        <dbReference type="ARBA" id="ARBA00022598"/>
    </source>
</evidence>
<reference evidence="11" key="1">
    <citation type="submission" date="2017-06" db="EMBL/GenBank/DDBJ databases">
        <title>Whole genome sequence of Laribacter hongkongensis LHGZ1.</title>
        <authorList>
            <person name="Chen D."/>
            <person name="Wu H."/>
            <person name="Chen J."/>
        </authorList>
    </citation>
    <scope>NUCLEOTIDE SEQUENCE [LARGE SCALE GENOMIC DNA]</scope>
    <source>
        <strain evidence="11">LHGZ1</strain>
    </source>
</reference>